<protein>
    <submittedName>
        <fullName evidence="1">Uncharacterized protein</fullName>
    </submittedName>
</protein>
<dbReference type="Proteomes" id="UP000509260">
    <property type="component" value="Plasmid pMTY18780-1_lncHI2"/>
</dbReference>
<dbReference type="EMBL" id="AP023198">
    <property type="protein sequence ID" value="BCG39285.1"/>
    <property type="molecule type" value="Genomic_DNA"/>
</dbReference>
<gene>
    <name evidence="2" type="ORF">TUM18780_44470</name>
    <name evidence="1" type="ORF">VEGS03_0070</name>
</gene>
<name>A0A6C7GY70_ECOLX</name>
<reference evidence="2 3" key="2">
    <citation type="submission" date="2020-06" db="EMBL/GenBank/DDBJ databases">
        <title>Whole-genome sequencing of blaNDM-5 positive Escherichia coli isolated from a Japanese patient with no history of travel abroad.</title>
        <authorList>
            <person name="Ito Y."/>
            <person name="Aoki K."/>
            <person name="Nakayama N."/>
            <person name="Ohtsuka M."/>
            <person name="Ota M."/>
            <person name="Kaneko N."/>
            <person name="Yoshida M."/>
            <person name="Ishii Y."/>
            <person name="Tateda K."/>
            <person name="Matsuse H."/>
        </authorList>
    </citation>
    <scope>NUCLEOTIDE SEQUENCE [LARGE SCALE GENOMIC DNA]</scope>
    <source>
        <strain evidence="2 3">TUM18780</strain>
        <plasmid evidence="2">pMTY18780-1_lncHI2</plasmid>
        <plasmid evidence="3">pmty18780-1_lnchi2 dna</plasmid>
    </source>
</reference>
<geneLocation type="plasmid" evidence="1">
    <name>p2017.02.01CC</name>
</geneLocation>
<dbReference type="AlphaFoldDB" id="A0A6C7GY70"/>
<dbReference type="EMBL" id="LC511657">
    <property type="protein sequence ID" value="BBP41393.1"/>
    <property type="molecule type" value="Genomic_DNA"/>
</dbReference>
<proteinExistence type="predicted"/>
<keyword evidence="1" id="KW-0614">Plasmid</keyword>
<accession>A0A6C7GY70</accession>
<reference evidence="1" key="1">
    <citation type="journal article" date="2020" name="MSphere">
        <title>High Prevalence of Colistin-Resistant Escherichia Coli With Chromosomally Carried mcr-1 in Healthy Residents in Vietnam.</title>
        <authorList>
            <person name="Yamaguchi T."/>
            <person name="Kawahara R."/>
            <person name="Hamamoto K."/>
            <person name="Hirai I."/>
            <person name="Khong D.T."/>
            <person name="Nguyen T.N."/>
            <person name="Tran H.T."/>
            <person name="Motooka D."/>
            <person name="Nakamura S."/>
            <person name="Yamamoto Y."/>
        </authorList>
    </citation>
    <scope>NUCLEOTIDE SEQUENCE</scope>
    <source>
        <strain evidence="1">2017.02.01CC</strain>
        <plasmid evidence="1">p2017.02.01CC</plasmid>
    </source>
</reference>
<evidence type="ECO:0000313" key="1">
    <source>
        <dbReference type="EMBL" id="BBP41393.1"/>
    </source>
</evidence>
<organism evidence="1">
    <name type="scientific">Escherichia coli</name>
    <dbReference type="NCBI Taxonomy" id="562"/>
    <lineage>
        <taxon>Bacteria</taxon>
        <taxon>Pseudomonadati</taxon>
        <taxon>Pseudomonadota</taxon>
        <taxon>Gammaproteobacteria</taxon>
        <taxon>Enterobacterales</taxon>
        <taxon>Enterobacteriaceae</taxon>
        <taxon>Escherichia</taxon>
    </lineage>
</organism>
<dbReference type="RefSeq" id="WP_249956846.1">
    <property type="nucleotide sequence ID" value="NZ_JAQMUL010000006.1"/>
</dbReference>
<geneLocation type="plasmid" evidence="3">
    <name>pmty18780-1_lnchi2 dna</name>
</geneLocation>
<evidence type="ECO:0000313" key="2">
    <source>
        <dbReference type="EMBL" id="BCG39285.1"/>
    </source>
</evidence>
<sequence>MNDPTLIDKFVGEDNINEENAFDYHKSNVLEPNYKHEISRTSQIDKAEMNHPSVRENWARAGDPYIVPQMSDSERNLKIKRFQKPTSGANHGH</sequence>
<geneLocation type="plasmid" evidence="2">
    <name>pMTY18780-1_lncHI2</name>
</geneLocation>
<evidence type="ECO:0000313" key="3">
    <source>
        <dbReference type="Proteomes" id="UP000509260"/>
    </source>
</evidence>